<sequence length="235" mass="25972">MKTKLNQGDLIKLSSFCTATETLKKSKTTYRTETIAASKATDKGSISKICKELRQRSNKNTTPRKLGRGPNRHFLREDTQAAPGPGRSPRHPDGSRAANPNCTEAPPPARQNGHRSHCRSGRGAAGALLRCWGERKLGQRLWRTVWRGPRKPNTERPCDPATPRWASIQRELLFKRTHAPCVPAALFTVTTRTTHTAIDGGTDSGDGVHMHLGTLVSHKKNEVRVPRWPGGNEPN</sequence>
<dbReference type="AlphaFoldDB" id="A0A8D0JK90"/>
<evidence type="ECO:0000313" key="2">
    <source>
        <dbReference type="Ensembl" id="ENSSSCP00015012892.1"/>
    </source>
</evidence>
<dbReference type="Proteomes" id="UP000694570">
    <property type="component" value="Unplaced"/>
</dbReference>
<reference evidence="2" key="1">
    <citation type="submission" date="2025-05" db="UniProtKB">
        <authorList>
            <consortium name="Ensembl"/>
        </authorList>
    </citation>
    <scope>IDENTIFICATION</scope>
</reference>
<name>A0A8D0JK90_PIG</name>
<protein>
    <submittedName>
        <fullName evidence="2">Uncharacterized protein</fullName>
    </submittedName>
</protein>
<organism evidence="2 3">
    <name type="scientific">Sus scrofa</name>
    <name type="common">Pig</name>
    <dbReference type="NCBI Taxonomy" id="9823"/>
    <lineage>
        <taxon>Eukaryota</taxon>
        <taxon>Metazoa</taxon>
        <taxon>Chordata</taxon>
        <taxon>Craniata</taxon>
        <taxon>Vertebrata</taxon>
        <taxon>Euteleostomi</taxon>
        <taxon>Mammalia</taxon>
        <taxon>Eutheria</taxon>
        <taxon>Laurasiatheria</taxon>
        <taxon>Artiodactyla</taxon>
        <taxon>Suina</taxon>
        <taxon>Suidae</taxon>
        <taxon>Sus</taxon>
    </lineage>
</organism>
<evidence type="ECO:0000256" key="1">
    <source>
        <dbReference type="SAM" id="MobiDB-lite"/>
    </source>
</evidence>
<accession>A0A8D0JK90</accession>
<dbReference type="Proteomes" id="UP000694726">
    <property type="component" value="Unplaced"/>
</dbReference>
<dbReference type="Ensembl" id="ENSSSCT00015032474.1">
    <property type="protein sequence ID" value="ENSSSCP00015012892.1"/>
    <property type="gene ID" value="ENSSSCG00015024499.1"/>
</dbReference>
<feature type="region of interest" description="Disordered" evidence="1">
    <location>
        <begin position="56"/>
        <end position="121"/>
    </location>
</feature>
<evidence type="ECO:0000313" key="3">
    <source>
        <dbReference type="Proteomes" id="UP000694726"/>
    </source>
</evidence>
<dbReference type="Ensembl" id="ENSSSCT00030088838.1">
    <property type="protein sequence ID" value="ENSSSCP00030041067.1"/>
    <property type="gene ID" value="ENSSSCG00030063490.1"/>
</dbReference>
<proteinExistence type="predicted"/>